<evidence type="ECO:0000313" key="2">
    <source>
        <dbReference type="Proteomes" id="UP000235616"/>
    </source>
</evidence>
<organism evidence="1 2">
    <name type="scientific">Trinickia dabaoshanensis</name>
    <dbReference type="NCBI Taxonomy" id="564714"/>
    <lineage>
        <taxon>Bacteria</taxon>
        <taxon>Pseudomonadati</taxon>
        <taxon>Pseudomonadota</taxon>
        <taxon>Betaproteobacteria</taxon>
        <taxon>Burkholderiales</taxon>
        <taxon>Burkholderiaceae</taxon>
        <taxon>Trinickia</taxon>
    </lineage>
</organism>
<keyword evidence="2" id="KW-1185">Reference proteome</keyword>
<dbReference type="AlphaFoldDB" id="A0A2N7VZF2"/>
<sequence>MCTLEPEWFDDELPISRNNVDAADVLGMDHISDTTLVHLCGAPRNATVDMYSDGQALIFEVTHPSLIPTRNHIEVRVAPDRQFYVYLKQIHYGANAPAGIGAAMLCRIVRACLALRIGSIHAYAIGGRKTATPKGMQRFLGYYAWPRYGFDGAFGGRDDEPLIAHYPHLPAGVADGSVQSLHQLLDREGGTQFWFVNGTARSVRFEVAVDSRSMLRLVKYLTDKGILDYGF</sequence>
<dbReference type="Proteomes" id="UP000235616">
    <property type="component" value="Unassembled WGS sequence"/>
</dbReference>
<evidence type="ECO:0000313" key="1">
    <source>
        <dbReference type="EMBL" id="PMS22536.1"/>
    </source>
</evidence>
<reference evidence="1 2" key="1">
    <citation type="submission" date="2018-01" db="EMBL/GenBank/DDBJ databases">
        <title>Whole genome analyses suggest that Burkholderia sensu lato contains two further novel genera in the rhizoxinica-symbiotica group Mycetohabitans gen. nov., and Trinickia gen. nov.: implications for the evolution of diazotrophy and nodulation in the Burkholderiaceae.</title>
        <authorList>
            <person name="Estrada-de los Santos P."/>
            <person name="Palmer M."/>
            <person name="Chavez-Ramirez B."/>
            <person name="Beukes C."/>
            <person name="Steenkamp E.T."/>
            <person name="Hirsch A.M."/>
            <person name="Manyaka P."/>
            <person name="Maluk M."/>
            <person name="Lafos M."/>
            <person name="Crook M."/>
            <person name="Gross E."/>
            <person name="Simon M.F."/>
            <person name="Bueno dos Reis Junior F."/>
            <person name="Poole P.S."/>
            <person name="Venter S.N."/>
            <person name="James E.K."/>
        </authorList>
    </citation>
    <scope>NUCLEOTIDE SEQUENCE [LARGE SCALE GENOMIC DNA]</scope>
    <source>
        <strain evidence="1 2">GIMN1.004</strain>
    </source>
</reference>
<accession>A0A2N7VZF2</accession>
<gene>
    <name evidence="1" type="ORF">C0Z18_04200</name>
</gene>
<name>A0A2N7VZF2_9BURK</name>
<dbReference type="EMBL" id="PNYA01000003">
    <property type="protein sequence ID" value="PMS22536.1"/>
    <property type="molecule type" value="Genomic_DNA"/>
</dbReference>
<comment type="caution">
    <text evidence="1">The sequence shown here is derived from an EMBL/GenBank/DDBJ whole genome shotgun (WGS) entry which is preliminary data.</text>
</comment>
<protein>
    <submittedName>
        <fullName evidence="1">Uncharacterized protein</fullName>
    </submittedName>
</protein>
<proteinExistence type="predicted"/>